<dbReference type="PANTHER" id="PTHR42932:SF3">
    <property type="entry name" value="DNA PROTECTION DURING STARVATION PROTEIN"/>
    <property type="match status" value="1"/>
</dbReference>
<sequence>MIAIFARSPLDDEGARVEVLSARERDHRLSSTGSASPRHAAHAAQGGRTMEPRIGIDDGRRSTAETGRREISEIVTHVMADTYVLYFQTQSFHWNVRGPHFHALHKMFEEQYDQLAEAVDELAERVRALGALAPTSLGQIASIARIPLDHGAPGARGMVEILLRGHEHLARDTRRAAEIAEESGDGVTHDMLIGRAEEHEKTAWMLRATLDE</sequence>
<dbReference type="EMBL" id="CP011125">
    <property type="protein sequence ID" value="AKF05371.1"/>
    <property type="molecule type" value="Genomic_DNA"/>
</dbReference>
<name>A0A0F6W254_9BACT</name>
<dbReference type="InterPro" id="IPR023188">
    <property type="entry name" value="DPS_DNA-bd_CS"/>
</dbReference>
<dbReference type="SUPFAM" id="SSF47240">
    <property type="entry name" value="Ferritin-like"/>
    <property type="match status" value="1"/>
</dbReference>
<proteinExistence type="inferred from homology"/>
<dbReference type="KEGG" id="samy:DB32_002520"/>
<comment type="similarity">
    <text evidence="1 2">Belongs to the Dps family.</text>
</comment>
<dbReference type="InterPro" id="IPR009078">
    <property type="entry name" value="Ferritin-like_SF"/>
</dbReference>
<evidence type="ECO:0000256" key="4">
    <source>
        <dbReference type="SAM" id="MobiDB-lite"/>
    </source>
</evidence>
<gene>
    <name evidence="6" type="ORF">DB32_002520</name>
</gene>
<dbReference type="Pfam" id="PF00210">
    <property type="entry name" value="Ferritin"/>
    <property type="match status" value="1"/>
</dbReference>
<dbReference type="GO" id="GO:0016722">
    <property type="term" value="F:oxidoreductase activity, acting on metal ions"/>
    <property type="evidence" value="ECO:0007669"/>
    <property type="project" value="InterPro"/>
</dbReference>
<evidence type="ECO:0000259" key="5">
    <source>
        <dbReference type="Pfam" id="PF00210"/>
    </source>
</evidence>
<evidence type="ECO:0000256" key="2">
    <source>
        <dbReference type="RuleBase" id="RU003875"/>
    </source>
</evidence>
<accession>A0A0F6W254</accession>
<protein>
    <submittedName>
        <fullName evidence="6">Non-specific DNA-binding protein Dps</fullName>
    </submittedName>
</protein>
<feature type="coiled-coil region" evidence="3">
    <location>
        <begin position="105"/>
        <end position="132"/>
    </location>
</feature>
<feature type="compositionally biased region" description="Basic and acidic residues" evidence="4">
    <location>
        <begin position="50"/>
        <end position="66"/>
    </location>
</feature>
<dbReference type="Proteomes" id="UP000034883">
    <property type="component" value="Chromosome"/>
</dbReference>
<evidence type="ECO:0000313" key="6">
    <source>
        <dbReference type="EMBL" id="AKF05371.1"/>
    </source>
</evidence>
<feature type="domain" description="Ferritin/DPS" evidence="5">
    <location>
        <begin position="77"/>
        <end position="211"/>
    </location>
</feature>
<organism evidence="6 7">
    <name type="scientific">Sandaracinus amylolyticus</name>
    <dbReference type="NCBI Taxonomy" id="927083"/>
    <lineage>
        <taxon>Bacteria</taxon>
        <taxon>Pseudomonadati</taxon>
        <taxon>Myxococcota</taxon>
        <taxon>Polyangia</taxon>
        <taxon>Polyangiales</taxon>
        <taxon>Sandaracinaceae</taxon>
        <taxon>Sandaracinus</taxon>
    </lineage>
</organism>
<evidence type="ECO:0000313" key="7">
    <source>
        <dbReference type="Proteomes" id="UP000034883"/>
    </source>
</evidence>
<dbReference type="CDD" id="cd01043">
    <property type="entry name" value="DPS"/>
    <property type="match status" value="1"/>
</dbReference>
<dbReference type="InterPro" id="IPR012347">
    <property type="entry name" value="Ferritin-like"/>
</dbReference>
<dbReference type="InterPro" id="IPR008331">
    <property type="entry name" value="Ferritin_DPS_dom"/>
</dbReference>
<feature type="region of interest" description="Disordered" evidence="4">
    <location>
        <begin position="25"/>
        <end position="66"/>
    </location>
</feature>
<dbReference type="PROSITE" id="PS00818">
    <property type="entry name" value="DPS_1"/>
    <property type="match status" value="1"/>
</dbReference>
<dbReference type="PROSITE" id="PS00819">
    <property type="entry name" value="DPS_2"/>
    <property type="match status" value="1"/>
</dbReference>
<reference evidence="6 7" key="1">
    <citation type="submission" date="2015-03" db="EMBL/GenBank/DDBJ databases">
        <title>Genome assembly of Sandaracinus amylolyticus DSM 53668.</title>
        <authorList>
            <person name="Sharma G."/>
            <person name="Subramanian S."/>
        </authorList>
    </citation>
    <scope>NUCLEOTIDE SEQUENCE [LARGE SCALE GENOMIC DNA]</scope>
    <source>
        <strain evidence="6 7">DSM 53668</strain>
    </source>
</reference>
<keyword evidence="7" id="KW-1185">Reference proteome</keyword>
<keyword evidence="3" id="KW-0175">Coiled coil</keyword>
<evidence type="ECO:0000256" key="1">
    <source>
        <dbReference type="ARBA" id="ARBA00009497"/>
    </source>
</evidence>
<dbReference type="STRING" id="927083.DB32_002520"/>
<dbReference type="AlphaFoldDB" id="A0A0F6W254"/>
<dbReference type="InterPro" id="IPR002177">
    <property type="entry name" value="DPS_DNA-bd"/>
</dbReference>
<dbReference type="Gene3D" id="1.20.1260.10">
    <property type="match status" value="1"/>
</dbReference>
<dbReference type="GO" id="GO:0003677">
    <property type="term" value="F:DNA binding"/>
    <property type="evidence" value="ECO:0007669"/>
    <property type="project" value="UniProtKB-KW"/>
</dbReference>
<dbReference type="PRINTS" id="PR01346">
    <property type="entry name" value="HELNAPAPROT"/>
</dbReference>
<dbReference type="PANTHER" id="PTHR42932">
    <property type="entry name" value="GENERAL STRESS PROTEIN 20U"/>
    <property type="match status" value="1"/>
</dbReference>
<dbReference type="GO" id="GO:0008199">
    <property type="term" value="F:ferric iron binding"/>
    <property type="evidence" value="ECO:0007669"/>
    <property type="project" value="InterPro"/>
</dbReference>
<keyword evidence="6" id="KW-0238">DNA-binding</keyword>
<evidence type="ECO:0000256" key="3">
    <source>
        <dbReference type="SAM" id="Coils"/>
    </source>
</evidence>